<evidence type="ECO:0000313" key="3">
    <source>
        <dbReference type="Proteomes" id="UP000722485"/>
    </source>
</evidence>
<reference evidence="2" key="1">
    <citation type="submission" date="2020-03" db="EMBL/GenBank/DDBJ databases">
        <title>Draft Genome Sequence of Cylindrodendrum hubeiense.</title>
        <authorList>
            <person name="Buettner E."/>
            <person name="Kellner H."/>
        </authorList>
    </citation>
    <scope>NUCLEOTIDE SEQUENCE</scope>
    <source>
        <strain evidence="2">IHI 201604</strain>
    </source>
</reference>
<gene>
    <name evidence="2" type="ORF">G7Z17_g209</name>
</gene>
<dbReference type="EMBL" id="JAANBB010000002">
    <property type="protein sequence ID" value="KAF7557980.1"/>
    <property type="molecule type" value="Genomic_DNA"/>
</dbReference>
<evidence type="ECO:0000313" key="2">
    <source>
        <dbReference type="EMBL" id="KAF7557980.1"/>
    </source>
</evidence>
<dbReference type="AlphaFoldDB" id="A0A9P5HKP4"/>
<feature type="region of interest" description="Disordered" evidence="1">
    <location>
        <begin position="1"/>
        <end position="31"/>
    </location>
</feature>
<feature type="compositionally biased region" description="Acidic residues" evidence="1">
    <location>
        <begin position="11"/>
        <end position="31"/>
    </location>
</feature>
<dbReference type="Proteomes" id="UP000722485">
    <property type="component" value="Unassembled WGS sequence"/>
</dbReference>
<accession>A0A9P5HKP4</accession>
<evidence type="ECO:0000256" key="1">
    <source>
        <dbReference type="SAM" id="MobiDB-lite"/>
    </source>
</evidence>
<name>A0A9P5HKP4_9HYPO</name>
<dbReference type="OrthoDB" id="10071171at2759"/>
<keyword evidence="3" id="KW-1185">Reference proteome</keyword>
<sequence length="225" mass="25919">MYFANANADSERDEDDDDDDDDVDDDDEDCYTDNDVLQTDPLTKGAFDANMPLQDPWVYFWAVFETRIVVVNAEWKIVVKNAQVRIKTYDLVARELSSIRESFKDMGKCVRKLDCLRGDCDNFSKGLALYMTEEANRGSKAQAEFARIGVTMTIVMLLPLSHFQPPHNMFKILALGRFEISVYEQREVPQAGHPTVDTRIPEQRQTQQVHMNTRTCDLMIEFCIK</sequence>
<organism evidence="2 3">
    <name type="scientific">Cylindrodendrum hubeiense</name>
    <dbReference type="NCBI Taxonomy" id="595255"/>
    <lineage>
        <taxon>Eukaryota</taxon>
        <taxon>Fungi</taxon>
        <taxon>Dikarya</taxon>
        <taxon>Ascomycota</taxon>
        <taxon>Pezizomycotina</taxon>
        <taxon>Sordariomycetes</taxon>
        <taxon>Hypocreomycetidae</taxon>
        <taxon>Hypocreales</taxon>
        <taxon>Nectriaceae</taxon>
        <taxon>Cylindrodendrum</taxon>
    </lineage>
</organism>
<protein>
    <submittedName>
        <fullName evidence="2">Uncharacterized protein</fullName>
    </submittedName>
</protein>
<comment type="caution">
    <text evidence="2">The sequence shown here is derived from an EMBL/GenBank/DDBJ whole genome shotgun (WGS) entry which is preliminary data.</text>
</comment>
<proteinExistence type="predicted"/>